<accession>A0ABT4VKL7</accession>
<proteinExistence type="predicted"/>
<evidence type="ECO:0000313" key="3">
    <source>
        <dbReference type="Proteomes" id="UP001148313"/>
    </source>
</evidence>
<sequence length="118" mass="12739">MKLLWIIAILGLAASSQAAPAAQTIPDRCAYAYAAASYRVAFMIHKQITRFGDADALERAYHAVQLSRDLNCPVEPMLNAIDCTVSLLIDGGGSEVTEPEAVECVSRQLGREFPKLGD</sequence>
<organism evidence="2 3">
    <name type="scientific">Hoeflea poritis</name>
    <dbReference type="NCBI Taxonomy" id="2993659"/>
    <lineage>
        <taxon>Bacteria</taxon>
        <taxon>Pseudomonadati</taxon>
        <taxon>Pseudomonadota</taxon>
        <taxon>Alphaproteobacteria</taxon>
        <taxon>Hyphomicrobiales</taxon>
        <taxon>Rhizobiaceae</taxon>
        <taxon>Hoeflea</taxon>
    </lineage>
</organism>
<protein>
    <recommendedName>
        <fullName evidence="4">Rap1a immunity protein domain-containing protein</fullName>
    </recommendedName>
</protein>
<name>A0ABT4VKL7_9HYPH</name>
<dbReference type="Proteomes" id="UP001148313">
    <property type="component" value="Unassembled WGS sequence"/>
</dbReference>
<evidence type="ECO:0000313" key="2">
    <source>
        <dbReference type="EMBL" id="MDA4845139.1"/>
    </source>
</evidence>
<evidence type="ECO:0008006" key="4">
    <source>
        <dbReference type="Google" id="ProtNLM"/>
    </source>
</evidence>
<gene>
    <name evidence="2" type="ORF">OOZ53_07235</name>
</gene>
<comment type="caution">
    <text evidence="2">The sequence shown here is derived from an EMBL/GenBank/DDBJ whole genome shotgun (WGS) entry which is preliminary data.</text>
</comment>
<feature type="signal peptide" evidence="1">
    <location>
        <begin position="1"/>
        <end position="18"/>
    </location>
</feature>
<feature type="chain" id="PRO_5046547635" description="Rap1a immunity protein domain-containing protein" evidence="1">
    <location>
        <begin position="19"/>
        <end position="118"/>
    </location>
</feature>
<dbReference type="RefSeq" id="WP_271088707.1">
    <property type="nucleotide sequence ID" value="NZ_JAPJZH010000003.1"/>
</dbReference>
<keyword evidence="1" id="KW-0732">Signal</keyword>
<keyword evidence="3" id="KW-1185">Reference proteome</keyword>
<dbReference type="EMBL" id="JAPJZH010000003">
    <property type="protein sequence ID" value="MDA4845139.1"/>
    <property type="molecule type" value="Genomic_DNA"/>
</dbReference>
<reference evidence="2" key="1">
    <citation type="submission" date="2022-11" db="EMBL/GenBank/DDBJ databases">
        <title>Hoeflea poritis sp. nov., isolated from scleractinian coral Porites lutea.</title>
        <authorList>
            <person name="Zhang G."/>
            <person name="Wei Q."/>
            <person name="Cai L."/>
        </authorList>
    </citation>
    <scope>NUCLEOTIDE SEQUENCE</scope>
    <source>
        <strain evidence="2">E7-10</strain>
    </source>
</reference>
<evidence type="ECO:0000256" key="1">
    <source>
        <dbReference type="SAM" id="SignalP"/>
    </source>
</evidence>